<sequence length="309" mass="31442">MSGVLVGLDIGGTKTAIRAETPEGTPAWEAVEPSGDWSAGPVDAAARWIEALVGRHTPAGQTVLAVGAGAQGCDTEQHCRDLADALRARLGVPCAVTNDAALLVSAAGLEEGIGVIAGTGSIAVAVGRDGGLSFAGGWGWVIGDEGSAAGLVREAVKVALARDDAGGAPDVLLPLLMDGFQVTGPAALARAVNDNPAAGYWADRAPVVFEAARRGSADATEVIETGGRRLAGLVDTLVSRGAAATEVVTGGSVFVRQPMLFHAFQDALAERHPRLPIRLMRKPPVRGAVVLARRAVDRLAPVPGDEPSP</sequence>
<organism evidence="2 3">
    <name type="scientific">Microbispora corallina</name>
    <dbReference type="NCBI Taxonomy" id="83302"/>
    <lineage>
        <taxon>Bacteria</taxon>
        <taxon>Bacillati</taxon>
        <taxon>Actinomycetota</taxon>
        <taxon>Actinomycetes</taxon>
        <taxon>Streptosporangiales</taxon>
        <taxon>Streptosporangiaceae</taxon>
        <taxon>Microbispora</taxon>
    </lineage>
</organism>
<dbReference type="InterPro" id="IPR043129">
    <property type="entry name" value="ATPase_NBD"/>
</dbReference>
<feature type="domain" description="ATPase BadF/BadG/BcrA/BcrD type" evidence="1">
    <location>
        <begin position="6"/>
        <end position="289"/>
    </location>
</feature>
<dbReference type="EMBL" id="BOOC01000013">
    <property type="protein sequence ID" value="GIH40190.1"/>
    <property type="molecule type" value="Genomic_DNA"/>
</dbReference>
<evidence type="ECO:0000313" key="3">
    <source>
        <dbReference type="Proteomes" id="UP000603904"/>
    </source>
</evidence>
<proteinExistence type="predicted"/>
<dbReference type="RefSeq" id="WP_204057654.1">
    <property type="nucleotide sequence ID" value="NZ_BAAAGP010000008.1"/>
</dbReference>
<dbReference type="InterPro" id="IPR002731">
    <property type="entry name" value="ATPase_BadF"/>
</dbReference>
<reference evidence="2 3" key="1">
    <citation type="submission" date="2021-01" db="EMBL/GenBank/DDBJ databases">
        <title>Whole genome shotgun sequence of Microbispora corallina NBRC 16416.</title>
        <authorList>
            <person name="Komaki H."/>
            <person name="Tamura T."/>
        </authorList>
    </citation>
    <scope>NUCLEOTIDE SEQUENCE [LARGE SCALE GENOMIC DNA]</scope>
    <source>
        <strain evidence="2 3">NBRC 16416</strain>
    </source>
</reference>
<evidence type="ECO:0000313" key="2">
    <source>
        <dbReference type="EMBL" id="GIH40190.1"/>
    </source>
</evidence>
<name>A0ABQ4FZG3_9ACTN</name>
<comment type="caution">
    <text evidence="2">The sequence shown here is derived from an EMBL/GenBank/DDBJ whole genome shotgun (WGS) entry which is preliminary data.</text>
</comment>
<keyword evidence="3" id="KW-1185">Reference proteome</keyword>
<dbReference type="PANTHER" id="PTHR43190">
    <property type="entry name" value="N-ACETYL-D-GLUCOSAMINE KINASE"/>
    <property type="match status" value="1"/>
</dbReference>
<protein>
    <submittedName>
        <fullName evidence="2">ATPase</fullName>
    </submittedName>
</protein>
<dbReference type="Pfam" id="PF01869">
    <property type="entry name" value="BcrAD_BadFG"/>
    <property type="match status" value="1"/>
</dbReference>
<accession>A0ABQ4FZG3</accession>
<dbReference type="InterPro" id="IPR052519">
    <property type="entry name" value="Euk-type_GlcNAc_Kinase"/>
</dbReference>
<gene>
    <name evidence="2" type="ORF">Mco01_31900</name>
</gene>
<dbReference type="Gene3D" id="3.30.420.40">
    <property type="match status" value="2"/>
</dbReference>
<dbReference type="PANTHER" id="PTHR43190:SF3">
    <property type="entry name" value="N-ACETYL-D-GLUCOSAMINE KINASE"/>
    <property type="match status" value="1"/>
</dbReference>
<evidence type="ECO:0000259" key="1">
    <source>
        <dbReference type="Pfam" id="PF01869"/>
    </source>
</evidence>
<dbReference type="SUPFAM" id="SSF53067">
    <property type="entry name" value="Actin-like ATPase domain"/>
    <property type="match status" value="2"/>
</dbReference>
<dbReference type="Proteomes" id="UP000603904">
    <property type="component" value="Unassembled WGS sequence"/>
</dbReference>